<evidence type="ECO:0000256" key="1">
    <source>
        <dbReference type="ARBA" id="ARBA00009402"/>
    </source>
</evidence>
<dbReference type="Pfam" id="PF01526">
    <property type="entry name" value="DDE_Tnp_Tn3"/>
    <property type="match status" value="1"/>
</dbReference>
<evidence type="ECO:0000313" key="8">
    <source>
        <dbReference type="Proteomes" id="UP000253383"/>
    </source>
</evidence>
<feature type="domain" description="DUF4158" evidence="6">
    <location>
        <begin position="6"/>
        <end position="162"/>
    </location>
</feature>
<sequence>MSRLKLLDPAEALRFDQPPTLTPQQQRHYFTLPSEGLPQFRKSITQVGFTLQCGYFRLTQKFFRVAQFHQADIDFVTNLLALPQPVDLTTYSPHITWEHQQVILRLLDIQPFEQYRPVFMGVVYSLFEQPLLPRKVLEESRRHLVRQRVEVPGYDVFLRIITDQYNVYGRKLSGQLDQFLTLTHRQVLDELVQQDETYQRSLIQQFKTVDQAQKPKAIKASLALFKKISNYFEQVEPAVRQLGFTDATLRHYAHRTTQDRTSHIREHDSKYLFLLCFLIHQYRVRQDTFVDMLLSCVKTADHATDRQRERLYFGTNRARRSATLLTIHSRHQYAHQIAQIRQVMNLEEAPELKLARIDAVLAEALPLTADQQTLVDQLDNEMHRSEHTEKQTLQSGRSAWLGNRLTGVLGVLRFNTDTSDKILLKAVSHYVERAGKPTRPAKDLSWLSNDDQQALYDSEGRFNRRLYRVLLLNTLAHSIQEGSVNLQHSYRYRSLEEYLVDKAYYQAHRETLLAEAGLAHLSDCQQLLQNWRIQLPQQFHRTNQHYQQGQNPHLSFDKEQRPIIDTPKVEKPQLDRISDYFNPARYISVLQLLGEVESNTHFLTDLEHLSGKHSKGRPSSGTFFAALVALGCNIGVEKMAAISKGVNASTLQLTADMFLSSQNLKIANDRLVRLKEELALPELHRREATERHTASDGQKYLVSEDSLNADYSYKYPGFDKAVTVNTGIDDRFALFHTSVVSAAEREAPYMLDVHLNNPVVKSTIHSTDTHGFSEAVFGIMNLLDVFFAPRLKGIGKLHLYDFAGARAYEEKGYKLVPDGVIRTELIENQWEDILRLMVSLRLRQITASQVLKRLSGYTRQHPLYRALKEFGRIIKTHFILRYYDELALRQQIEKLLSRIELVNRFSKAVFFGGNQVFAVATKEEQEKIIDARRLIQNAIVLWNYLYLSELLSRQKDQQELAALLDAVRHGTAIVWHHVNLQGEYDIDSLEVETKSRFDWTYLSSLQWADSA</sequence>
<evidence type="ECO:0000256" key="4">
    <source>
        <dbReference type="ARBA" id="ARBA00023172"/>
    </source>
</evidence>
<dbReference type="InterPro" id="IPR002513">
    <property type="entry name" value="Tn3_Tnp_DDE_dom"/>
</dbReference>
<evidence type="ECO:0000259" key="6">
    <source>
        <dbReference type="Pfam" id="PF13700"/>
    </source>
</evidence>
<evidence type="ECO:0000259" key="5">
    <source>
        <dbReference type="Pfam" id="PF01526"/>
    </source>
</evidence>
<keyword evidence="4" id="KW-0233">DNA recombination</keyword>
<dbReference type="GO" id="GO:0006313">
    <property type="term" value="P:DNA transposition"/>
    <property type="evidence" value="ECO:0007669"/>
    <property type="project" value="InterPro"/>
</dbReference>
<organism evidence="7 8">
    <name type="scientific">Larkinella punicea</name>
    <dbReference type="NCBI Taxonomy" id="2315727"/>
    <lineage>
        <taxon>Bacteria</taxon>
        <taxon>Pseudomonadati</taxon>
        <taxon>Bacteroidota</taxon>
        <taxon>Cytophagia</taxon>
        <taxon>Cytophagales</taxon>
        <taxon>Spirosomataceae</taxon>
        <taxon>Larkinella</taxon>
    </lineage>
</organism>
<dbReference type="InterPro" id="IPR047653">
    <property type="entry name" value="Tn3-like_transpos"/>
</dbReference>
<dbReference type="Proteomes" id="UP000253383">
    <property type="component" value="Unassembled WGS sequence"/>
</dbReference>
<feature type="domain" description="Tn3 transposase DDE" evidence="5">
    <location>
        <begin position="592"/>
        <end position="984"/>
    </location>
</feature>
<comment type="similarity">
    <text evidence="1">Belongs to the transposase 7 family.</text>
</comment>
<proteinExistence type="inferred from homology"/>
<dbReference type="NCBIfam" id="NF033527">
    <property type="entry name" value="transpos_Tn3"/>
    <property type="match status" value="1"/>
</dbReference>
<accession>A0A368JCQ1</accession>
<dbReference type="EMBL" id="QOWE01000047">
    <property type="protein sequence ID" value="RCR65460.1"/>
    <property type="molecule type" value="Genomic_DNA"/>
</dbReference>
<keyword evidence="2" id="KW-0815">Transposition</keyword>
<dbReference type="Pfam" id="PF13700">
    <property type="entry name" value="DUF4158"/>
    <property type="match status" value="1"/>
</dbReference>
<name>A0A368JCQ1_9BACT</name>
<dbReference type="RefSeq" id="WP_114410183.1">
    <property type="nucleotide sequence ID" value="NZ_QOWE01000047.1"/>
</dbReference>
<keyword evidence="8" id="KW-1185">Reference proteome</keyword>
<dbReference type="InterPro" id="IPR025296">
    <property type="entry name" value="DUF4158"/>
</dbReference>
<gene>
    <name evidence="7" type="ORF">DUE52_31815</name>
</gene>
<comment type="caution">
    <text evidence="7">The sequence shown here is derived from an EMBL/GenBank/DDBJ whole genome shotgun (WGS) entry which is preliminary data.</text>
</comment>
<dbReference type="AlphaFoldDB" id="A0A368JCQ1"/>
<evidence type="ECO:0000256" key="2">
    <source>
        <dbReference type="ARBA" id="ARBA00022578"/>
    </source>
</evidence>
<reference evidence="7 8" key="1">
    <citation type="submission" date="2018-07" db="EMBL/GenBank/DDBJ databases">
        <title>Genome analysis of Larkinella rosea.</title>
        <authorList>
            <person name="Zhou Z."/>
            <person name="Wang G."/>
        </authorList>
    </citation>
    <scope>NUCLEOTIDE SEQUENCE [LARGE SCALE GENOMIC DNA]</scope>
    <source>
        <strain evidence="8">zzj9</strain>
    </source>
</reference>
<dbReference type="OrthoDB" id="922297at2"/>
<dbReference type="GO" id="GO:0004803">
    <property type="term" value="F:transposase activity"/>
    <property type="evidence" value="ECO:0007669"/>
    <property type="project" value="InterPro"/>
</dbReference>
<protein>
    <submittedName>
        <fullName evidence="7">Tn3 family transposase</fullName>
    </submittedName>
</protein>
<evidence type="ECO:0000256" key="3">
    <source>
        <dbReference type="ARBA" id="ARBA00023125"/>
    </source>
</evidence>
<evidence type="ECO:0000313" key="7">
    <source>
        <dbReference type="EMBL" id="RCR65460.1"/>
    </source>
</evidence>
<dbReference type="GO" id="GO:0003677">
    <property type="term" value="F:DNA binding"/>
    <property type="evidence" value="ECO:0007669"/>
    <property type="project" value="UniProtKB-KW"/>
</dbReference>
<keyword evidence="3" id="KW-0238">DNA-binding</keyword>